<keyword evidence="2" id="KW-1185">Reference proteome</keyword>
<evidence type="ECO:0000313" key="2">
    <source>
        <dbReference type="Proteomes" id="UP000536604"/>
    </source>
</evidence>
<accession>A0A841IPV5</accession>
<reference evidence="1 2" key="1">
    <citation type="submission" date="2020-08" db="EMBL/GenBank/DDBJ databases">
        <title>Genomic Encyclopedia of Type Strains, Phase III (KMG-III): the genomes of soil and plant-associated and newly described type strains.</title>
        <authorList>
            <person name="Whitman W."/>
        </authorList>
    </citation>
    <scope>NUCLEOTIDE SEQUENCE [LARGE SCALE GENOMIC DNA]</scope>
    <source>
        <strain evidence="1 2">CECT 8712</strain>
    </source>
</reference>
<name>A0A841IPV5_9ACTN</name>
<sequence>MSDVRRMREKVVLPGKHTLKVLLPVALVTYFLM</sequence>
<organism evidence="1 2">
    <name type="scientific">Nocardiopsis algeriensis</name>
    <dbReference type="NCBI Taxonomy" id="1478215"/>
    <lineage>
        <taxon>Bacteria</taxon>
        <taxon>Bacillati</taxon>
        <taxon>Actinomycetota</taxon>
        <taxon>Actinomycetes</taxon>
        <taxon>Streptosporangiales</taxon>
        <taxon>Nocardiopsidaceae</taxon>
        <taxon>Nocardiopsis</taxon>
    </lineage>
</organism>
<dbReference type="Proteomes" id="UP000536604">
    <property type="component" value="Unassembled WGS sequence"/>
</dbReference>
<proteinExistence type="predicted"/>
<comment type="caution">
    <text evidence="1">The sequence shown here is derived from an EMBL/GenBank/DDBJ whole genome shotgun (WGS) entry which is preliminary data.</text>
</comment>
<gene>
    <name evidence="1" type="ORF">FHS13_002136</name>
</gene>
<dbReference type="EMBL" id="JACHJO010000006">
    <property type="protein sequence ID" value="MBB6120184.1"/>
    <property type="molecule type" value="Genomic_DNA"/>
</dbReference>
<dbReference type="AlphaFoldDB" id="A0A841IPV5"/>
<protein>
    <submittedName>
        <fullName evidence="1">Uncharacterized protein</fullName>
    </submittedName>
</protein>
<evidence type="ECO:0000313" key="1">
    <source>
        <dbReference type="EMBL" id="MBB6120184.1"/>
    </source>
</evidence>